<dbReference type="PANTHER" id="PTHR42946">
    <property type="entry name" value="PHOSPHOHEXOSE MUTASE"/>
    <property type="match status" value="1"/>
</dbReference>
<name>A0A9K3GUG8_HELAN</name>
<accession>A0A9K3GUG8</accession>
<keyword evidence="4" id="KW-1185">Reference proteome</keyword>
<proteinExistence type="predicted"/>
<dbReference type="Gramene" id="mRNA:HanXRQr2_Chr17g0811751">
    <property type="protein sequence ID" value="mRNA:HanXRQr2_Chr17g0811751"/>
    <property type="gene ID" value="HanXRQr2_Chr17g0811751"/>
</dbReference>
<reference evidence="3" key="1">
    <citation type="journal article" date="2017" name="Nature">
        <title>The sunflower genome provides insights into oil metabolism, flowering and Asterid evolution.</title>
        <authorList>
            <person name="Badouin H."/>
            <person name="Gouzy J."/>
            <person name="Grassa C.J."/>
            <person name="Murat F."/>
            <person name="Staton S.E."/>
            <person name="Cottret L."/>
            <person name="Lelandais-Briere C."/>
            <person name="Owens G.L."/>
            <person name="Carrere S."/>
            <person name="Mayjonade B."/>
            <person name="Legrand L."/>
            <person name="Gill N."/>
            <person name="Kane N.C."/>
            <person name="Bowers J.E."/>
            <person name="Hubner S."/>
            <person name="Bellec A."/>
            <person name="Berard A."/>
            <person name="Berges H."/>
            <person name="Blanchet N."/>
            <person name="Boniface M.C."/>
            <person name="Brunel D."/>
            <person name="Catrice O."/>
            <person name="Chaidir N."/>
            <person name="Claudel C."/>
            <person name="Donnadieu C."/>
            <person name="Faraut T."/>
            <person name="Fievet G."/>
            <person name="Helmstetter N."/>
            <person name="King M."/>
            <person name="Knapp S.J."/>
            <person name="Lai Z."/>
            <person name="Le Paslier M.C."/>
            <person name="Lippi Y."/>
            <person name="Lorenzon L."/>
            <person name="Mandel J.R."/>
            <person name="Marage G."/>
            <person name="Marchand G."/>
            <person name="Marquand E."/>
            <person name="Bret-Mestries E."/>
            <person name="Morien E."/>
            <person name="Nambeesan S."/>
            <person name="Nguyen T."/>
            <person name="Pegot-Espagnet P."/>
            <person name="Pouilly N."/>
            <person name="Raftis F."/>
            <person name="Sallet E."/>
            <person name="Schiex T."/>
            <person name="Thomas J."/>
            <person name="Vandecasteele C."/>
            <person name="Vares D."/>
            <person name="Vear F."/>
            <person name="Vautrin S."/>
            <person name="Crespi M."/>
            <person name="Mangin B."/>
            <person name="Burke J.M."/>
            <person name="Salse J."/>
            <person name="Munos S."/>
            <person name="Vincourt P."/>
            <person name="Rieseberg L.H."/>
            <person name="Langlade N.B."/>
        </authorList>
    </citation>
    <scope>NUCLEOTIDE SEQUENCE</scope>
    <source>
        <tissue evidence="3">Leaves</tissue>
    </source>
</reference>
<comment type="caution">
    <text evidence="3">The sequence shown here is derived from an EMBL/GenBank/DDBJ whole genome shotgun (WGS) entry which is preliminary data.</text>
</comment>
<organism evidence="3 4">
    <name type="scientific">Helianthus annuus</name>
    <name type="common">Common sunflower</name>
    <dbReference type="NCBI Taxonomy" id="4232"/>
    <lineage>
        <taxon>Eukaryota</taxon>
        <taxon>Viridiplantae</taxon>
        <taxon>Streptophyta</taxon>
        <taxon>Embryophyta</taxon>
        <taxon>Tracheophyta</taxon>
        <taxon>Spermatophyta</taxon>
        <taxon>Magnoliopsida</taxon>
        <taxon>eudicotyledons</taxon>
        <taxon>Gunneridae</taxon>
        <taxon>Pentapetalae</taxon>
        <taxon>asterids</taxon>
        <taxon>campanulids</taxon>
        <taxon>Asterales</taxon>
        <taxon>Asteraceae</taxon>
        <taxon>Asteroideae</taxon>
        <taxon>Heliantheae alliance</taxon>
        <taxon>Heliantheae</taxon>
        <taxon>Helianthus</taxon>
    </lineage>
</organism>
<sequence length="288" mass="32360">MPASLEITAAEFLQGSKSCKLYLPKPLLKSRNSHLLFGSTHRKRNSSVRVCSQGVRRNASDKIRAVVSVDSQQLGSVDDFEAEKVIHFFRTPLIQDRAMDELLKSVQTKISDKIVGLKTEQFIGSKFSFQILTWGKHYRFKRGYKNVIDEAIHLNSVGEELHLAIETIGHGALKENHWLNVGAYLKVGQPSGINILTDLVDELQESGVVVELRLPIDQNHSDLKGGSFCEYGEAVLKHLENKSESDPTLQKTRVNYEGIRVSGYGGWFLLRLFRNPVLPLNIGVNYKS</sequence>
<dbReference type="InterPro" id="IPR050060">
    <property type="entry name" value="Phosphoglucosamine_mutase"/>
</dbReference>
<dbReference type="EMBL" id="MNCJ02000332">
    <property type="protein sequence ID" value="KAF5756192.1"/>
    <property type="molecule type" value="Genomic_DNA"/>
</dbReference>
<evidence type="ECO:0000313" key="4">
    <source>
        <dbReference type="Proteomes" id="UP000215914"/>
    </source>
</evidence>
<gene>
    <name evidence="3" type="ORF">HanXRQr2_Chr17g0811751</name>
</gene>
<dbReference type="AlphaFoldDB" id="A0A9K3GUG8"/>
<comment type="cofactor">
    <cofactor evidence="1">
        <name>Mg(2+)</name>
        <dbReference type="ChEBI" id="CHEBI:18420"/>
    </cofactor>
</comment>
<evidence type="ECO:0000256" key="1">
    <source>
        <dbReference type="ARBA" id="ARBA00001946"/>
    </source>
</evidence>
<dbReference type="PANTHER" id="PTHR42946:SF1">
    <property type="entry name" value="PHOSPHOGLUCOMUTASE (ALPHA-D-GLUCOSE-1,6-BISPHOSPHATE-DEPENDENT)"/>
    <property type="match status" value="1"/>
</dbReference>
<evidence type="ECO:0000256" key="2">
    <source>
        <dbReference type="ARBA" id="ARBA00022553"/>
    </source>
</evidence>
<dbReference type="Proteomes" id="UP000215914">
    <property type="component" value="Unassembled WGS sequence"/>
</dbReference>
<protein>
    <submittedName>
        <fullName evidence="3">Uncharacterized protein</fullName>
    </submittedName>
</protein>
<dbReference type="Gene3D" id="3.40.120.10">
    <property type="entry name" value="Alpha-D-Glucose-1,6-Bisphosphate, subunit A, domain 3"/>
    <property type="match status" value="1"/>
</dbReference>
<reference evidence="3" key="2">
    <citation type="submission" date="2020-06" db="EMBL/GenBank/DDBJ databases">
        <title>Helianthus annuus Genome sequencing and assembly Release 2.</title>
        <authorList>
            <person name="Gouzy J."/>
            <person name="Langlade N."/>
            <person name="Munos S."/>
        </authorList>
    </citation>
    <scope>NUCLEOTIDE SEQUENCE</scope>
    <source>
        <tissue evidence="3">Leaves</tissue>
    </source>
</reference>
<evidence type="ECO:0000313" key="3">
    <source>
        <dbReference type="EMBL" id="KAF5756192.1"/>
    </source>
</evidence>
<keyword evidence="2" id="KW-0597">Phosphoprotein</keyword>